<dbReference type="PANTHER" id="PTHR24096:SF422">
    <property type="entry name" value="BCDNA.GH02901"/>
    <property type="match status" value="1"/>
</dbReference>
<evidence type="ECO:0000313" key="3">
    <source>
        <dbReference type="EMBL" id="KAH7265433.1"/>
    </source>
</evidence>
<dbReference type="Pfam" id="PF13193">
    <property type="entry name" value="AMP-binding_C"/>
    <property type="match status" value="1"/>
</dbReference>
<dbReference type="GO" id="GO:0016405">
    <property type="term" value="F:CoA-ligase activity"/>
    <property type="evidence" value="ECO:0007669"/>
    <property type="project" value="TreeGrafter"/>
</dbReference>
<comment type="caution">
    <text evidence="3">The sequence shown here is derived from an EMBL/GenBank/DDBJ whole genome shotgun (WGS) entry which is preliminary data.</text>
</comment>
<dbReference type="Gene3D" id="3.30.300.30">
    <property type="match status" value="1"/>
</dbReference>
<gene>
    <name evidence="3" type="ORF">BKA55DRAFT_590726</name>
</gene>
<dbReference type="Proteomes" id="UP000720189">
    <property type="component" value="Unassembled WGS sequence"/>
</dbReference>
<accession>A0A9P9HYD7</accession>
<dbReference type="Gene3D" id="3.40.50.980">
    <property type="match status" value="2"/>
</dbReference>
<dbReference type="EMBL" id="JAGMUX010000003">
    <property type="protein sequence ID" value="KAH7265433.1"/>
    <property type="molecule type" value="Genomic_DNA"/>
</dbReference>
<evidence type="ECO:0000259" key="2">
    <source>
        <dbReference type="Pfam" id="PF13193"/>
    </source>
</evidence>
<dbReference type="PANTHER" id="PTHR24096">
    <property type="entry name" value="LONG-CHAIN-FATTY-ACID--COA LIGASE"/>
    <property type="match status" value="1"/>
</dbReference>
<sequence length="578" mass="63609">MVFESPAWARALPSVPLPDNITVEDFMYSEQYGRKSLQFSRNPYTCGLTGHTYTVAEVKERVDSMARAIAKRLDWSVANGTEWDKVACVFSWNTIDYVPLTHALHRLNAIVTTANAAYSASELTHQLRSTSAKVLFTCIPLLPVALEAAAAANISKDHIFILDMPGQINNSQFIALSTLIDEGRQLASLPPLRWIKEQGKRQVAYICFSSGTSGLPKGVMLSHYNIISNIALQVAYETYGRKLAGVETQVGLGLLPFSHIYGLVIISHILPWQGDEVVVLPRYNLGHMLAAIQKYKVRHLPLVPPVAIQLLQNKEKCDSYDLSSIEWVTSGAAPLGSKTIESIQQLWPKWKVGQGYGLTESSPSVCTTSEHDILPGTSGSIILGTRCKVIDEDGKEVTELEKPGELFVQSPNICLGYMNNVKATAETFVWDEDGRWLRTGDVVVVRLSPLGTEHVVIVDRIKELIKVKGNQVAPAELEAHILSHPFVADCAVIPVPDDFAGEVPKAFVVKDVSTGNKPDEEVKTAICKYVESHKAKYKWLQGGVEFIEAIPKSPSGKILRRILQTREKGKSAGVTSKL</sequence>
<evidence type="ECO:0000259" key="1">
    <source>
        <dbReference type="Pfam" id="PF00501"/>
    </source>
</evidence>
<dbReference type="OrthoDB" id="6509636at2759"/>
<dbReference type="CDD" id="cd05911">
    <property type="entry name" value="Firefly_Luc_like"/>
    <property type="match status" value="1"/>
</dbReference>
<reference evidence="3" key="1">
    <citation type="journal article" date="2021" name="Nat. Commun.">
        <title>Genetic determinants of endophytism in the Arabidopsis root mycobiome.</title>
        <authorList>
            <person name="Mesny F."/>
            <person name="Miyauchi S."/>
            <person name="Thiergart T."/>
            <person name="Pickel B."/>
            <person name="Atanasova L."/>
            <person name="Karlsson M."/>
            <person name="Huettel B."/>
            <person name="Barry K.W."/>
            <person name="Haridas S."/>
            <person name="Chen C."/>
            <person name="Bauer D."/>
            <person name="Andreopoulos W."/>
            <person name="Pangilinan J."/>
            <person name="LaButti K."/>
            <person name="Riley R."/>
            <person name="Lipzen A."/>
            <person name="Clum A."/>
            <person name="Drula E."/>
            <person name="Henrissat B."/>
            <person name="Kohler A."/>
            <person name="Grigoriev I.V."/>
            <person name="Martin F.M."/>
            <person name="Hacquard S."/>
        </authorList>
    </citation>
    <scope>NUCLEOTIDE SEQUENCE</scope>
    <source>
        <strain evidence="3">MPI-CAGE-AT-0023</strain>
    </source>
</reference>
<feature type="domain" description="AMP-binding enzyme C-terminal" evidence="2">
    <location>
        <begin position="476"/>
        <end position="557"/>
    </location>
</feature>
<dbReference type="InterPro" id="IPR000873">
    <property type="entry name" value="AMP-dep_synth/lig_dom"/>
</dbReference>
<protein>
    <recommendedName>
        <fullName evidence="5">Phenylacetyl-CoA ligase</fullName>
    </recommendedName>
</protein>
<name>A0A9P9HYD7_FUSRE</name>
<dbReference type="RefSeq" id="XP_046054168.1">
    <property type="nucleotide sequence ID" value="XM_046195134.1"/>
</dbReference>
<dbReference type="InterPro" id="IPR025110">
    <property type="entry name" value="AMP-bd_C"/>
</dbReference>
<dbReference type="AlphaFoldDB" id="A0A9P9HYD7"/>
<proteinExistence type="predicted"/>
<dbReference type="Pfam" id="PF00501">
    <property type="entry name" value="AMP-binding"/>
    <property type="match status" value="1"/>
</dbReference>
<dbReference type="InterPro" id="IPR020845">
    <property type="entry name" value="AMP-binding_CS"/>
</dbReference>
<evidence type="ECO:0000313" key="4">
    <source>
        <dbReference type="Proteomes" id="UP000720189"/>
    </source>
</evidence>
<dbReference type="SUPFAM" id="SSF56801">
    <property type="entry name" value="Acetyl-CoA synthetase-like"/>
    <property type="match status" value="1"/>
</dbReference>
<keyword evidence="4" id="KW-1185">Reference proteome</keyword>
<organism evidence="3 4">
    <name type="scientific">Fusarium redolens</name>
    <dbReference type="NCBI Taxonomy" id="48865"/>
    <lineage>
        <taxon>Eukaryota</taxon>
        <taxon>Fungi</taxon>
        <taxon>Dikarya</taxon>
        <taxon>Ascomycota</taxon>
        <taxon>Pezizomycotina</taxon>
        <taxon>Sordariomycetes</taxon>
        <taxon>Hypocreomycetidae</taxon>
        <taxon>Hypocreales</taxon>
        <taxon>Nectriaceae</taxon>
        <taxon>Fusarium</taxon>
        <taxon>Fusarium redolens species complex</taxon>
    </lineage>
</organism>
<dbReference type="InterPro" id="IPR045851">
    <property type="entry name" value="AMP-bd_C_sf"/>
</dbReference>
<dbReference type="Gene3D" id="2.30.38.10">
    <property type="entry name" value="Luciferase, Domain 3"/>
    <property type="match status" value="1"/>
</dbReference>
<dbReference type="PROSITE" id="PS00455">
    <property type="entry name" value="AMP_BINDING"/>
    <property type="match status" value="1"/>
</dbReference>
<evidence type="ECO:0008006" key="5">
    <source>
        <dbReference type="Google" id="ProtNLM"/>
    </source>
</evidence>
<dbReference type="GeneID" id="70225088"/>
<feature type="domain" description="AMP-dependent synthetase/ligase" evidence="1">
    <location>
        <begin position="49"/>
        <end position="417"/>
    </location>
</feature>